<dbReference type="SUPFAM" id="SSF53300">
    <property type="entry name" value="vWA-like"/>
    <property type="match status" value="1"/>
</dbReference>
<evidence type="ECO:0000256" key="2">
    <source>
        <dbReference type="ARBA" id="ARBA00022525"/>
    </source>
</evidence>
<evidence type="ECO:0000256" key="4">
    <source>
        <dbReference type="ARBA" id="ARBA00022679"/>
    </source>
</evidence>
<evidence type="ECO:0000256" key="5">
    <source>
        <dbReference type="ARBA" id="ARBA00022729"/>
    </source>
</evidence>
<evidence type="ECO:0000259" key="9">
    <source>
        <dbReference type="PROSITE" id="PS51158"/>
    </source>
</evidence>
<dbReference type="InterPro" id="IPR011009">
    <property type="entry name" value="Kinase-like_dom_sf"/>
</dbReference>
<keyword evidence="5" id="KW-0732">Signal</keyword>
<dbReference type="CDD" id="cd04515">
    <property type="entry name" value="Alpha_kinase"/>
    <property type="match status" value="1"/>
</dbReference>
<feature type="non-terminal residue" evidence="10">
    <location>
        <position position="1"/>
    </location>
</feature>
<evidence type="ECO:0000256" key="3">
    <source>
        <dbReference type="ARBA" id="ARBA00022527"/>
    </source>
</evidence>
<feature type="domain" description="VWFA" evidence="8">
    <location>
        <begin position="93"/>
        <end position="167"/>
    </location>
</feature>
<dbReference type="Pfam" id="PF25106">
    <property type="entry name" value="VWA_4"/>
    <property type="match status" value="1"/>
</dbReference>
<dbReference type="SUPFAM" id="SSF56112">
    <property type="entry name" value="Protein kinase-like (PK-like)"/>
    <property type="match status" value="1"/>
</dbReference>
<comment type="subcellular location">
    <subcellularLocation>
        <location evidence="1">Secreted</location>
    </subcellularLocation>
</comment>
<dbReference type="GO" id="GO:0004674">
    <property type="term" value="F:protein serine/threonine kinase activity"/>
    <property type="evidence" value="ECO:0007669"/>
    <property type="project" value="UniProtKB-KW"/>
</dbReference>
<reference evidence="10" key="1">
    <citation type="journal article" date="2021" name="J Fungi (Basel)">
        <title>Virulence traits and population genomics of the black yeast Aureobasidium melanogenum.</title>
        <authorList>
            <person name="Cernosa A."/>
            <person name="Sun X."/>
            <person name="Gostincar C."/>
            <person name="Fang C."/>
            <person name="Gunde-Cimerman N."/>
            <person name="Song Z."/>
        </authorList>
    </citation>
    <scope>NUCLEOTIDE SEQUENCE</scope>
    <source>
        <strain evidence="10">EXF-9298</strain>
    </source>
</reference>
<keyword evidence="4" id="KW-0808">Transferase</keyword>
<evidence type="ECO:0008006" key="12">
    <source>
        <dbReference type="Google" id="ProtNLM"/>
    </source>
</evidence>
<dbReference type="Gene3D" id="3.30.200.20">
    <property type="entry name" value="Phosphorylase Kinase, domain 1"/>
    <property type="match status" value="1"/>
</dbReference>
<evidence type="ECO:0000256" key="7">
    <source>
        <dbReference type="SAM" id="MobiDB-lite"/>
    </source>
</evidence>
<dbReference type="Gene3D" id="3.20.200.10">
    <property type="entry name" value="MHCK/EF2 kinase"/>
    <property type="match status" value="1"/>
</dbReference>
<keyword evidence="6" id="KW-0418">Kinase</keyword>
<name>A0A9P8FZ44_AURME</name>
<dbReference type="InterPro" id="IPR052969">
    <property type="entry name" value="Thr-specific_kinase-like"/>
</dbReference>
<dbReference type="AlphaFoldDB" id="A0A9P8FZ44"/>
<feature type="compositionally biased region" description="Low complexity" evidence="7">
    <location>
        <begin position="18"/>
        <end position="29"/>
    </location>
</feature>
<comment type="caution">
    <text evidence="10">The sequence shown here is derived from an EMBL/GenBank/DDBJ whole genome shotgun (WGS) entry which is preliminary data.</text>
</comment>
<dbReference type="CDD" id="cd00198">
    <property type="entry name" value="vWFA"/>
    <property type="match status" value="1"/>
</dbReference>
<gene>
    <name evidence="10" type="ORF">KCU98_g3432</name>
</gene>
<keyword evidence="11" id="KW-1185">Reference proteome</keyword>
<evidence type="ECO:0000259" key="8">
    <source>
        <dbReference type="PROSITE" id="PS50234"/>
    </source>
</evidence>
<dbReference type="InterPro" id="IPR036465">
    <property type="entry name" value="vWFA_dom_sf"/>
</dbReference>
<reference evidence="10" key="2">
    <citation type="submission" date="2021-08" db="EMBL/GenBank/DDBJ databases">
        <authorList>
            <person name="Gostincar C."/>
            <person name="Sun X."/>
            <person name="Song Z."/>
            <person name="Gunde-Cimerman N."/>
        </authorList>
    </citation>
    <scope>NUCLEOTIDE SEQUENCE</scope>
    <source>
        <strain evidence="10">EXF-9298</strain>
    </source>
</reference>
<feature type="domain" description="Alpha-type protein kinase" evidence="9">
    <location>
        <begin position="411"/>
        <end position="627"/>
    </location>
</feature>
<accession>A0A9P8FZ44</accession>
<feature type="compositionally biased region" description="Polar residues" evidence="7">
    <location>
        <begin position="51"/>
        <end position="67"/>
    </location>
</feature>
<dbReference type="PROSITE" id="PS50234">
    <property type="entry name" value="VWFA"/>
    <property type="match status" value="1"/>
</dbReference>
<dbReference type="GO" id="GO:0005524">
    <property type="term" value="F:ATP binding"/>
    <property type="evidence" value="ECO:0007669"/>
    <property type="project" value="InterPro"/>
</dbReference>
<keyword evidence="3" id="KW-0723">Serine/threonine-protein kinase</keyword>
<dbReference type="Gene3D" id="3.40.50.410">
    <property type="entry name" value="von Willebrand factor, type A domain"/>
    <property type="match status" value="1"/>
</dbReference>
<sequence length="669" mass="75413">MNSFADDLLRRSQSKSHTATSTTIPPATAVRKPNVSSRTIKADSGPRMSTALPSSKLSARSQKLQIQSERDQAYAKQPPRDMSGLFKQACSTDLLFLIDTTNSMEPYLESAKEQVRTIVLDIKRTFFNESEVRVAVVSYKDHKCTTNVQFLDFTTSTDRVFLFLDGLYIDWGHDFPEDVLGGIDQALRASWNQQSRCMIHIGDAPPHGRVLHDMSSESDDFFMPGSEPHGLTYKPLLSKLIQLKINYALLRIERHTDRMALTFAKAYGYRNAKLHTSNKYYSDLKPESSEISSMSNHREPAMDPQFEEHQLGIEYGNIQHLVVRSVISSVSRTAGRLSMTWNTIEEVLFSQHLQGTQKEGSVGSRGGHTNPKESIEKVSPQWTNPGWFEKTFEMQGFCPAAVLHDSETLNCMMAADENIKLDVVELTIQARSKPFAQGGVRNAFYARTATSDSRFVLKSFIRGTNDNRPMVVEDMRIQALCKAFALEFNGLLEIEPPLDFIVTSCLQTGSKTSSGHKDECMSLERYVGSEYIKYNGNYGWVNEDLSGDSFNQMAQAFSHFTYERSWGLFLVNDLQGVNHLLTDPAIQTCNEERFKLHETNLGASSIKLFFAVHECNAFCRELGLKSNREMFVTGNFDFRKEWPTSYAWPNPMNPWSSPAISGVAYAGSN</sequence>
<evidence type="ECO:0000313" key="11">
    <source>
        <dbReference type="Proteomes" id="UP000729357"/>
    </source>
</evidence>
<dbReference type="Pfam" id="PF02816">
    <property type="entry name" value="Alpha_kinase"/>
    <property type="match status" value="1"/>
</dbReference>
<dbReference type="InterPro" id="IPR056861">
    <property type="entry name" value="HMCN1-like_VWA"/>
</dbReference>
<protein>
    <recommendedName>
        <fullName evidence="12">Alpha-type protein kinase domain-containing protein</fullName>
    </recommendedName>
</protein>
<dbReference type="Proteomes" id="UP000729357">
    <property type="component" value="Unassembled WGS sequence"/>
</dbReference>
<proteinExistence type="predicted"/>
<keyword evidence="2" id="KW-0964">Secreted</keyword>
<feature type="region of interest" description="Disordered" evidence="7">
    <location>
        <begin position="355"/>
        <end position="380"/>
    </location>
</feature>
<dbReference type="PANTHER" id="PTHR47763:SF4">
    <property type="entry name" value="ALPHA-PROTEIN KINASE VWKA"/>
    <property type="match status" value="1"/>
</dbReference>
<feature type="region of interest" description="Disordered" evidence="7">
    <location>
        <begin position="1"/>
        <end position="80"/>
    </location>
</feature>
<dbReference type="EMBL" id="JAHFXS010000235">
    <property type="protein sequence ID" value="KAG9987310.1"/>
    <property type="molecule type" value="Genomic_DNA"/>
</dbReference>
<organism evidence="10 11">
    <name type="scientific">Aureobasidium melanogenum</name>
    <name type="common">Aureobasidium pullulans var. melanogenum</name>
    <dbReference type="NCBI Taxonomy" id="46634"/>
    <lineage>
        <taxon>Eukaryota</taxon>
        <taxon>Fungi</taxon>
        <taxon>Dikarya</taxon>
        <taxon>Ascomycota</taxon>
        <taxon>Pezizomycotina</taxon>
        <taxon>Dothideomycetes</taxon>
        <taxon>Dothideomycetidae</taxon>
        <taxon>Dothideales</taxon>
        <taxon>Saccotheciaceae</taxon>
        <taxon>Aureobasidium</taxon>
    </lineage>
</organism>
<evidence type="ECO:0000256" key="1">
    <source>
        <dbReference type="ARBA" id="ARBA00004613"/>
    </source>
</evidence>
<dbReference type="SMART" id="SM00811">
    <property type="entry name" value="Alpha_kinase"/>
    <property type="match status" value="1"/>
</dbReference>
<evidence type="ECO:0000256" key="6">
    <source>
        <dbReference type="ARBA" id="ARBA00022777"/>
    </source>
</evidence>
<evidence type="ECO:0000313" key="10">
    <source>
        <dbReference type="EMBL" id="KAG9987310.1"/>
    </source>
</evidence>
<dbReference type="PANTHER" id="PTHR47763">
    <property type="entry name" value="ALPHA-PROTEIN KINASE VWKA"/>
    <property type="match status" value="1"/>
</dbReference>
<dbReference type="PROSITE" id="PS51158">
    <property type="entry name" value="ALPHA_KINASE"/>
    <property type="match status" value="1"/>
</dbReference>
<dbReference type="InterPro" id="IPR004166">
    <property type="entry name" value="a-kinase_dom"/>
</dbReference>
<dbReference type="InterPro" id="IPR002035">
    <property type="entry name" value="VWF_A"/>
</dbReference>